<feature type="transmembrane region" description="Helical" evidence="2">
    <location>
        <begin position="118"/>
        <end position="139"/>
    </location>
</feature>
<dbReference type="InterPro" id="IPR008910">
    <property type="entry name" value="MSC_TM_helix"/>
</dbReference>
<dbReference type="Pfam" id="PF05552">
    <property type="entry name" value="MS_channel_1st_1"/>
    <property type="match status" value="2"/>
</dbReference>
<keyword evidence="2" id="KW-0472">Membrane</keyword>
<dbReference type="EMBL" id="JAGSXH010000014">
    <property type="protein sequence ID" value="MBS2962653.1"/>
    <property type="molecule type" value="Genomic_DNA"/>
</dbReference>
<keyword evidence="2" id="KW-1133">Transmembrane helix</keyword>
<dbReference type="Proteomes" id="UP000677913">
    <property type="component" value="Unassembled WGS sequence"/>
</dbReference>
<gene>
    <name evidence="3" type="ORF">KGA66_06325</name>
</gene>
<evidence type="ECO:0000313" key="4">
    <source>
        <dbReference type="Proteomes" id="UP000677913"/>
    </source>
</evidence>
<keyword evidence="2" id="KW-0812">Transmembrane</keyword>
<feature type="region of interest" description="Disordered" evidence="1">
    <location>
        <begin position="225"/>
        <end position="294"/>
    </location>
</feature>
<dbReference type="Gene3D" id="1.10.287.1260">
    <property type="match status" value="1"/>
</dbReference>
<name>A0A8J7WI37_9ACTN</name>
<feature type="compositionally biased region" description="Gly residues" evidence="1">
    <location>
        <begin position="256"/>
        <end position="273"/>
    </location>
</feature>
<sequence>MRQIPLASVNFSQGFTDAWSAVARFIPKFVAFLVIMFIGWLIARVLARVLEVVLRKVGFERMAERGGTSRALANSKYDTTGLVCKVVYYTLLLIALQLAIGVFGTNPISVMINGVVAWLPRGLVAIAIVVVAAFIARVVRDLVGAALSALSYGHVLATIASVFVLGIGVIAALGQAGIATTITGPVLVAVLAAIVGVIVVGVGGGLVVPMRQRWERMLDTAERDARSMSAYQTGRSDALRGQERTTAAPAPYPAAPGGGATGATGTRGVGGTGAPWPTGQERPPEAPGNPPMRG</sequence>
<feature type="transmembrane region" description="Helical" evidence="2">
    <location>
        <begin position="186"/>
        <end position="208"/>
    </location>
</feature>
<feature type="transmembrane region" description="Helical" evidence="2">
    <location>
        <begin position="86"/>
        <end position="106"/>
    </location>
</feature>
<evidence type="ECO:0000256" key="2">
    <source>
        <dbReference type="SAM" id="Phobius"/>
    </source>
</evidence>
<accession>A0A8J7WI37</accession>
<feature type="compositionally biased region" description="Pro residues" evidence="1">
    <location>
        <begin position="285"/>
        <end position="294"/>
    </location>
</feature>
<evidence type="ECO:0000256" key="1">
    <source>
        <dbReference type="SAM" id="MobiDB-lite"/>
    </source>
</evidence>
<protein>
    <submittedName>
        <fullName evidence="3">Uncharacterized protein</fullName>
    </submittedName>
</protein>
<proteinExistence type="predicted"/>
<dbReference type="AlphaFoldDB" id="A0A8J7WI37"/>
<evidence type="ECO:0000313" key="3">
    <source>
        <dbReference type="EMBL" id="MBS2962653.1"/>
    </source>
</evidence>
<reference evidence="3" key="1">
    <citation type="submission" date="2021-04" db="EMBL/GenBank/DDBJ databases">
        <title>Genome based classification of Actinospica acidithermotolerans sp. nov., an actinobacterium isolated from an Indonesian hot spring.</title>
        <authorList>
            <person name="Kusuma A.B."/>
            <person name="Putra K.E."/>
            <person name="Nafisah S."/>
            <person name="Loh J."/>
            <person name="Nouioui I."/>
            <person name="Goodfellow M."/>
        </authorList>
    </citation>
    <scope>NUCLEOTIDE SEQUENCE</scope>
    <source>
        <strain evidence="3">DSM 45618</strain>
    </source>
</reference>
<comment type="caution">
    <text evidence="3">The sequence shown here is derived from an EMBL/GenBank/DDBJ whole genome shotgun (WGS) entry which is preliminary data.</text>
</comment>
<feature type="transmembrane region" description="Helical" evidence="2">
    <location>
        <begin position="29"/>
        <end position="47"/>
    </location>
</feature>
<keyword evidence="4" id="KW-1185">Reference proteome</keyword>
<feature type="transmembrane region" description="Helical" evidence="2">
    <location>
        <begin position="151"/>
        <end position="174"/>
    </location>
</feature>
<organism evidence="3 4">
    <name type="scientific">Actinocrinis puniceicyclus</name>
    <dbReference type="NCBI Taxonomy" id="977794"/>
    <lineage>
        <taxon>Bacteria</taxon>
        <taxon>Bacillati</taxon>
        <taxon>Actinomycetota</taxon>
        <taxon>Actinomycetes</taxon>
        <taxon>Catenulisporales</taxon>
        <taxon>Actinospicaceae</taxon>
        <taxon>Actinocrinis</taxon>
    </lineage>
</organism>